<comment type="caution">
    <text evidence="1">The sequence shown here is derived from an EMBL/GenBank/DDBJ whole genome shotgun (WGS) entry which is preliminary data.</text>
</comment>
<protein>
    <submittedName>
        <fullName evidence="1">Uncharacterized protein</fullName>
    </submittedName>
</protein>
<dbReference type="SUPFAM" id="SSF56672">
    <property type="entry name" value="DNA/RNA polymerases"/>
    <property type="match status" value="1"/>
</dbReference>
<keyword evidence="2" id="KW-1185">Reference proteome</keyword>
<accession>A0AAN7RHG0</accession>
<evidence type="ECO:0000313" key="2">
    <source>
        <dbReference type="Proteomes" id="UP001333110"/>
    </source>
</evidence>
<proteinExistence type="predicted"/>
<name>A0AAN7RHG0_MYCAM</name>
<sequence length="233" mass="26814">MGKCLGRPIWPVQKSNGEWRLTVDYRGLNEVTPLLSAAILDMLELQYELESKAAKCQGEWPYLQPLAESTRGDSRSTPRVFESGIQRNPRPAILQLRKRYWQHMKGFRAASEVVGTEAQLLLARRLLVLGWMFKGRVPSTHHATDAMWNKWVALITQWARIGNPNRPGILEVMMDQREGKDFRISPEEVTRAKEAPLYNKLPENEKQYALFTDGSCCIVGKHWRWKAAVWSPL</sequence>
<reference evidence="1 2" key="1">
    <citation type="journal article" date="2023" name="J. Hered.">
        <title>Chromosome-level genome of the wood stork (Mycteria americana) provides insight into avian chromosome evolution.</title>
        <authorList>
            <person name="Flamio R. Jr."/>
            <person name="Ramstad K.M."/>
        </authorList>
    </citation>
    <scope>NUCLEOTIDE SEQUENCE [LARGE SCALE GENOMIC DNA]</scope>
    <source>
        <strain evidence="1">JAX WOST 10</strain>
    </source>
</reference>
<evidence type="ECO:0000313" key="1">
    <source>
        <dbReference type="EMBL" id="KAK4806944.1"/>
    </source>
</evidence>
<dbReference type="EMBL" id="JAUNZN010000033">
    <property type="protein sequence ID" value="KAK4806944.1"/>
    <property type="molecule type" value="Genomic_DNA"/>
</dbReference>
<organism evidence="1 2">
    <name type="scientific">Mycteria americana</name>
    <name type="common">Wood stork</name>
    <dbReference type="NCBI Taxonomy" id="33587"/>
    <lineage>
        <taxon>Eukaryota</taxon>
        <taxon>Metazoa</taxon>
        <taxon>Chordata</taxon>
        <taxon>Craniata</taxon>
        <taxon>Vertebrata</taxon>
        <taxon>Euteleostomi</taxon>
        <taxon>Archelosauria</taxon>
        <taxon>Archosauria</taxon>
        <taxon>Dinosauria</taxon>
        <taxon>Saurischia</taxon>
        <taxon>Theropoda</taxon>
        <taxon>Coelurosauria</taxon>
        <taxon>Aves</taxon>
        <taxon>Neognathae</taxon>
        <taxon>Neoaves</taxon>
        <taxon>Aequornithes</taxon>
        <taxon>Ciconiiformes</taxon>
        <taxon>Ciconiidae</taxon>
        <taxon>Mycteria</taxon>
    </lineage>
</organism>
<dbReference type="Proteomes" id="UP001333110">
    <property type="component" value="Unassembled WGS sequence"/>
</dbReference>
<dbReference type="AlphaFoldDB" id="A0AAN7RHG0"/>
<gene>
    <name evidence="1" type="ORF">QYF61_027311</name>
</gene>
<dbReference type="Gene3D" id="3.10.10.10">
    <property type="entry name" value="HIV Type 1 Reverse Transcriptase, subunit A, domain 1"/>
    <property type="match status" value="1"/>
</dbReference>
<dbReference type="InterPro" id="IPR043502">
    <property type="entry name" value="DNA/RNA_pol_sf"/>
</dbReference>